<name>A0AAW1QKW6_9CHLO</name>
<evidence type="ECO:0000256" key="1">
    <source>
        <dbReference type="SAM" id="MobiDB-lite"/>
    </source>
</evidence>
<organism evidence="2 3">
    <name type="scientific">Apatococcus lobatus</name>
    <dbReference type="NCBI Taxonomy" id="904363"/>
    <lineage>
        <taxon>Eukaryota</taxon>
        <taxon>Viridiplantae</taxon>
        <taxon>Chlorophyta</taxon>
        <taxon>core chlorophytes</taxon>
        <taxon>Trebouxiophyceae</taxon>
        <taxon>Chlorellales</taxon>
        <taxon>Chlorellaceae</taxon>
        <taxon>Apatococcus</taxon>
    </lineage>
</organism>
<comment type="caution">
    <text evidence="2">The sequence shown here is derived from an EMBL/GenBank/DDBJ whole genome shotgun (WGS) entry which is preliminary data.</text>
</comment>
<accession>A0AAW1QKW6</accession>
<dbReference type="EMBL" id="JALJOS010000034">
    <property type="protein sequence ID" value="KAK9822091.1"/>
    <property type="molecule type" value="Genomic_DNA"/>
</dbReference>
<evidence type="ECO:0000313" key="3">
    <source>
        <dbReference type="Proteomes" id="UP001438707"/>
    </source>
</evidence>
<dbReference type="Proteomes" id="UP001438707">
    <property type="component" value="Unassembled WGS sequence"/>
</dbReference>
<proteinExistence type="predicted"/>
<keyword evidence="3" id="KW-1185">Reference proteome</keyword>
<dbReference type="AlphaFoldDB" id="A0AAW1QKW6"/>
<reference evidence="2 3" key="1">
    <citation type="journal article" date="2024" name="Nat. Commun.">
        <title>Phylogenomics reveals the evolutionary origins of lichenization in chlorophyte algae.</title>
        <authorList>
            <person name="Puginier C."/>
            <person name="Libourel C."/>
            <person name="Otte J."/>
            <person name="Skaloud P."/>
            <person name="Haon M."/>
            <person name="Grisel S."/>
            <person name="Petersen M."/>
            <person name="Berrin J.G."/>
            <person name="Delaux P.M."/>
            <person name="Dal Grande F."/>
            <person name="Keller J."/>
        </authorList>
    </citation>
    <scope>NUCLEOTIDE SEQUENCE [LARGE SCALE GENOMIC DNA]</scope>
    <source>
        <strain evidence="2 3">SAG 2145</strain>
    </source>
</reference>
<feature type="compositionally biased region" description="Low complexity" evidence="1">
    <location>
        <begin position="54"/>
        <end position="64"/>
    </location>
</feature>
<feature type="region of interest" description="Disordered" evidence="1">
    <location>
        <begin position="1"/>
        <end position="97"/>
    </location>
</feature>
<evidence type="ECO:0000313" key="2">
    <source>
        <dbReference type="EMBL" id="KAK9822091.1"/>
    </source>
</evidence>
<feature type="region of interest" description="Disordered" evidence="1">
    <location>
        <begin position="386"/>
        <end position="407"/>
    </location>
</feature>
<sequence>MTSLEDDSQVRVVYRDTRQSADANEPQDFTSTSEPQAAKFSSGFLNQRLQEVSAEAQQHQQAAEPTHIQQLLDGLLPADEASEASSGPSARQGPLLPLSPQAQQFCSLHQPIAQTPAAPFPTPNLATLLNSHGQHPMQGSNNSPASARPQLKTAARFKQLPTSQQASSSAKQKSKDARQKLQSNSKKFSIRDPSNLASMIALDTITPLKQRFATKSQLPSSPSLPSGGGRVSISQSIQMLTGSPPASGCPAPSAVMKSIDKPATLLDEVSTYEGDTGAQQPHKELALPFNIPAKESPMPDRGPATPAPLNHQRSDVGAADTVTPTIGSTAAALPEVAGRKFLASVFKEGLNDGPTQRGRPARQGSAVNAQGLLARMQAILQREQQALPSRAGKPGFQATPAASEHQPAHASLHLSAYECQREGHLIKARCHLQMCQGQEPLPLPCCNGPDCMIKAGQDIFAFVQAEAWHSAGLAVHEAFEVLPVWTCWQTKSVSSPVVLCRNVTRLAA</sequence>
<feature type="region of interest" description="Disordered" evidence="1">
    <location>
        <begin position="114"/>
        <end position="190"/>
    </location>
</feature>
<gene>
    <name evidence="2" type="ORF">WJX74_006387</name>
</gene>
<feature type="compositionally biased region" description="Polar residues" evidence="1">
    <location>
        <begin position="124"/>
        <end position="145"/>
    </location>
</feature>
<protein>
    <submittedName>
        <fullName evidence="2">Uncharacterized protein</fullName>
    </submittedName>
</protein>